<proteinExistence type="predicted"/>
<comment type="caution">
    <text evidence="2">The sequence shown here is derived from an EMBL/GenBank/DDBJ whole genome shotgun (WGS) entry which is preliminary data.</text>
</comment>
<dbReference type="RefSeq" id="WP_190545461.1">
    <property type="nucleotide sequence ID" value="NZ_CAWPNO010000035.1"/>
</dbReference>
<feature type="compositionally biased region" description="Low complexity" evidence="1">
    <location>
        <begin position="35"/>
        <end position="47"/>
    </location>
</feature>
<evidence type="ECO:0000313" key="3">
    <source>
        <dbReference type="Proteomes" id="UP000658514"/>
    </source>
</evidence>
<name>A0ABR8A7K7_9CYAN</name>
<dbReference type="Pfam" id="PF06051">
    <property type="entry name" value="DUF928"/>
    <property type="match status" value="1"/>
</dbReference>
<organism evidence="2 3">
    <name type="scientific">Calothrix parietina FACHB-288</name>
    <dbReference type="NCBI Taxonomy" id="2692896"/>
    <lineage>
        <taxon>Bacteria</taxon>
        <taxon>Bacillati</taxon>
        <taxon>Cyanobacteriota</taxon>
        <taxon>Cyanophyceae</taxon>
        <taxon>Nostocales</taxon>
        <taxon>Calotrichaceae</taxon>
        <taxon>Calothrix</taxon>
    </lineage>
</organism>
<evidence type="ECO:0000256" key="1">
    <source>
        <dbReference type="SAM" id="MobiDB-lite"/>
    </source>
</evidence>
<feature type="region of interest" description="Disordered" evidence="1">
    <location>
        <begin position="35"/>
        <end position="64"/>
    </location>
</feature>
<dbReference type="EMBL" id="JACJQH010000013">
    <property type="protein sequence ID" value="MBD2195804.1"/>
    <property type="molecule type" value="Genomic_DNA"/>
</dbReference>
<reference evidence="2 3" key="1">
    <citation type="journal article" date="2020" name="ISME J.">
        <title>Comparative genomics reveals insights into cyanobacterial evolution and habitat adaptation.</title>
        <authorList>
            <person name="Chen M.Y."/>
            <person name="Teng W.K."/>
            <person name="Zhao L."/>
            <person name="Hu C.X."/>
            <person name="Zhou Y.K."/>
            <person name="Han B.P."/>
            <person name="Song L.R."/>
            <person name="Shu W.S."/>
        </authorList>
    </citation>
    <scope>NUCLEOTIDE SEQUENCE [LARGE SCALE GENOMIC DNA]</scope>
    <source>
        <strain evidence="2 3">FACHB-288</strain>
    </source>
</reference>
<accession>A0ABR8A7K7</accession>
<protein>
    <submittedName>
        <fullName evidence="2">DUF928 domain-containing protein</fullName>
    </submittedName>
</protein>
<keyword evidence="3" id="KW-1185">Reference proteome</keyword>
<gene>
    <name evidence="2" type="ORF">H6G24_09910</name>
</gene>
<evidence type="ECO:0000313" key="2">
    <source>
        <dbReference type="EMBL" id="MBD2195804.1"/>
    </source>
</evidence>
<dbReference type="Proteomes" id="UP000658514">
    <property type="component" value="Unassembled WGS sequence"/>
</dbReference>
<dbReference type="InterPro" id="IPR010328">
    <property type="entry name" value="DUF928"/>
</dbReference>
<sequence>MKSSFKSIKWILPTVLILSNVIQYPVLVKAQTQLPSSSPKPASSNKPVSPPKNQSRPIFRWTKPPAGLSTISGRSIGMGSRNLCPYVQIPLMALVPFKERDSAKNSGDKSVSTISMDVWGLTTDERPSFWFYVPYTKEIANASAEFVLQDSQENEVYKNAVSLRAKPGVINVELPSTTLPLEVGKTYRWFFKVNCSGQDSASIPIYVEGDVQRINLDSSLANQIATAQPQDKIAIYAANGIWFDALNLLAQLRKANPNNASLESDWQSLLESIKLGNIAKAPLEE</sequence>